<name>A0A0H3JNZ1_STAAM</name>
<evidence type="ECO:0000313" key="2">
    <source>
        <dbReference type="Proteomes" id="UP000002481"/>
    </source>
</evidence>
<reference evidence="1 2" key="1">
    <citation type="journal article" date="2001" name="Lancet">
        <title>Whole genome sequencing of meticillin-resistant Staphylococcus aureus.</title>
        <authorList>
            <person name="Kuroda M."/>
            <person name="Ohta T."/>
            <person name="Uchiyama I."/>
            <person name="Baba T."/>
            <person name="Yuzawa H."/>
            <person name="Kobayashi I."/>
            <person name="Cui L."/>
            <person name="Oguchi A."/>
            <person name="Aoki K."/>
            <person name="Nagai Y."/>
            <person name="Lian J."/>
            <person name="Ito T."/>
            <person name="Kanamori M."/>
            <person name="Matsumaru H."/>
            <person name="Maruyama A."/>
            <person name="Murakami H."/>
            <person name="Hosoyama A."/>
            <person name="Mizutani-Ui Y."/>
            <person name="Takahashi N.K."/>
            <person name="Sawano T."/>
            <person name="Inoue R."/>
            <person name="Kaito C."/>
            <person name="Sekimizu K."/>
            <person name="Hirakawa H."/>
            <person name="Kuhara S."/>
            <person name="Goto S."/>
            <person name="Yabuzaki J."/>
            <person name="Kanehisa M."/>
            <person name="Yamashita A."/>
            <person name="Oshima K."/>
            <person name="Furuya K."/>
            <person name="Yoshino C."/>
            <person name="Shiba T."/>
            <person name="Hattori M."/>
            <person name="Ogasawara N."/>
            <person name="Hayashi H."/>
            <person name="Hiramatsu K."/>
        </authorList>
    </citation>
    <scope>NUCLEOTIDE SEQUENCE [LARGE SCALE GENOMIC DNA]</scope>
    <source>
        <strain evidence="2">Mu50 / ATCC 700699</strain>
    </source>
</reference>
<gene>
    <name evidence="1" type="ordered locus">SAV0105</name>
</gene>
<sequence length="56" mass="6782">MICSQTLFRYPTHMIFLMKHNYMIDCIILLNNLLQTCHFTLKIYIISDDILQVIYK</sequence>
<dbReference type="KEGG" id="sav:SAV0105"/>
<accession>A0A0H3JNZ1</accession>
<protein>
    <submittedName>
        <fullName evidence="1">Uncharacterized protein</fullName>
    </submittedName>
</protein>
<dbReference type="EMBL" id="BA000017">
    <property type="protein sequence ID" value="BAB56267.1"/>
    <property type="molecule type" value="Genomic_DNA"/>
</dbReference>
<organism evidence="1 2">
    <name type="scientific">Staphylococcus aureus (strain Mu50 / ATCC 700699)</name>
    <dbReference type="NCBI Taxonomy" id="158878"/>
    <lineage>
        <taxon>Bacteria</taxon>
        <taxon>Bacillati</taxon>
        <taxon>Bacillota</taxon>
        <taxon>Bacilli</taxon>
        <taxon>Bacillales</taxon>
        <taxon>Staphylococcaceae</taxon>
        <taxon>Staphylococcus</taxon>
    </lineage>
</organism>
<evidence type="ECO:0000313" key="1">
    <source>
        <dbReference type="EMBL" id="BAB56267.1"/>
    </source>
</evidence>
<dbReference type="HOGENOM" id="CLU_3012053_0_0_9"/>
<dbReference type="AlphaFoldDB" id="A0A0H3JNZ1"/>
<dbReference type="Proteomes" id="UP000002481">
    <property type="component" value="Chromosome"/>
</dbReference>
<proteinExistence type="predicted"/>